<organism evidence="9 10">
    <name type="scientific">Roseovarius albus</name>
    <dbReference type="NCBI Taxonomy" id="1247867"/>
    <lineage>
        <taxon>Bacteria</taxon>
        <taxon>Pseudomonadati</taxon>
        <taxon>Pseudomonadota</taxon>
        <taxon>Alphaproteobacteria</taxon>
        <taxon>Rhodobacterales</taxon>
        <taxon>Roseobacteraceae</taxon>
        <taxon>Roseovarius</taxon>
    </lineage>
</organism>
<name>A0A1X6Z9P2_9RHOB</name>
<gene>
    <name evidence="9" type="ORF">ROA7450_02153</name>
</gene>
<protein>
    <recommendedName>
        <fullName evidence="4">Parvulin-like PPIase</fullName>
        <ecNumber evidence="3">5.2.1.8</ecNumber>
    </recommendedName>
    <alternativeName>
        <fullName evidence="6">Peptidyl-prolyl cis-trans isomerase plp</fullName>
    </alternativeName>
    <alternativeName>
        <fullName evidence="7">Rotamase plp</fullName>
    </alternativeName>
</protein>
<feature type="domain" description="PpiC" evidence="8">
    <location>
        <begin position="116"/>
        <end position="238"/>
    </location>
</feature>
<dbReference type="InterPro" id="IPR050245">
    <property type="entry name" value="PrsA_foldase"/>
</dbReference>
<evidence type="ECO:0000256" key="1">
    <source>
        <dbReference type="ARBA" id="ARBA00000971"/>
    </source>
</evidence>
<dbReference type="Gene3D" id="1.10.4030.10">
    <property type="entry name" value="Porin chaperone SurA, peptide-binding domain"/>
    <property type="match status" value="1"/>
</dbReference>
<evidence type="ECO:0000313" key="10">
    <source>
        <dbReference type="Proteomes" id="UP000193061"/>
    </source>
</evidence>
<dbReference type="EMBL" id="FWFX01000006">
    <property type="protein sequence ID" value="SLN44545.1"/>
    <property type="molecule type" value="Genomic_DNA"/>
</dbReference>
<dbReference type="EC" id="5.2.1.8" evidence="3"/>
<dbReference type="AlphaFoldDB" id="A0A1X6Z9P2"/>
<dbReference type="InterPro" id="IPR000297">
    <property type="entry name" value="PPIase_PpiC"/>
</dbReference>
<keyword evidence="9" id="KW-0413">Isomerase</keyword>
<proteinExistence type="inferred from homology"/>
<dbReference type="InterPro" id="IPR046357">
    <property type="entry name" value="PPIase_dom_sf"/>
</dbReference>
<keyword evidence="5" id="KW-0697">Rotamase</keyword>
<evidence type="ECO:0000256" key="4">
    <source>
        <dbReference type="ARBA" id="ARBA00018370"/>
    </source>
</evidence>
<reference evidence="9 10" key="1">
    <citation type="submission" date="2017-03" db="EMBL/GenBank/DDBJ databases">
        <authorList>
            <person name="Afonso C.L."/>
            <person name="Miller P.J."/>
            <person name="Scott M.A."/>
            <person name="Spackman E."/>
            <person name="Goraichik I."/>
            <person name="Dimitrov K.M."/>
            <person name="Suarez D.L."/>
            <person name="Swayne D.E."/>
        </authorList>
    </citation>
    <scope>NUCLEOTIDE SEQUENCE [LARGE SCALE GENOMIC DNA]</scope>
    <source>
        <strain evidence="9 10">CECT 7450</strain>
    </source>
</reference>
<dbReference type="Pfam" id="PF13145">
    <property type="entry name" value="Rotamase_2"/>
    <property type="match status" value="1"/>
</dbReference>
<dbReference type="Gene3D" id="3.10.50.40">
    <property type="match status" value="1"/>
</dbReference>
<dbReference type="OrthoDB" id="196786at2"/>
<evidence type="ECO:0000256" key="2">
    <source>
        <dbReference type="ARBA" id="ARBA00007656"/>
    </source>
</evidence>
<dbReference type="RefSeq" id="WP_085805682.1">
    <property type="nucleotide sequence ID" value="NZ_FWFX01000006.1"/>
</dbReference>
<dbReference type="PANTHER" id="PTHR47245:SF2">
    <property type="entry name" value="PEPTIDYL-PROLYL CIS-TRANS ISOMERASE HP_0175-RELATED"/>
    <property type="match status" value="1"/>
</dbReference>
<dbReference type="GO" id="GO:0003755">
    <property type="term" value="F:peptidyl-prolyl cis-trans isomerase activity"/>
    <property type="evidence" value="ECO:0007669"/>
    <property type="project" value="UniProtKB-KW"/>
</dbReference>
<evidence type="ECO:0000256" key="6">
    <source>
        <dbReference type="ARBA" id="ARBA00030642"/>
    </source>
</evidence>
<comment type="similarity">
    <text evidence="2">Belongs to the PpiC/parvulin rotamase family.</text>
</comment>
<sequence length="280" mass="31184">MNYLKEPLVHFCALGALLFVWFAYVAEDDGVEETATNQINVSPETIEVLRQTFATTWKRAPTDDEIEALIEDHITEEVLVREAYELGLARGDSVVRNRLRQKMTFLTTSVAQAATPDEAELAAFFENGAEQYQQQGQVAFEQVFLGDNPTQEEIESAIATLNSDEKATIGRSTLLPPRVSLTPEQAVDGSFGRGFFAQLQGADAGVWSGPYVSGYGAHIVRVTDAQKATVPAFEAVKERVLTDWRREKSEELSKAYVERLREKYEIVLPEEATTEEQAAQ</sequence>
<dbReference type="Proteomes" id="UP000193061">
    <property type="component" value="Unassembled WGS sequence"/>
</dbReference>
<keyword evidence="10" id="KW-1185">Reference proteome</keyword>
<evidence type="ECO:0000259" key="8">
    <source>
        <dbReference type="Pfam" id="PF13145"/>
    </source>
</evidence>
<comment type="catalytic activity">
    <reaction evidence="1">
        <text>[protein]-peptidylproline (omega=180) = [protein]-peptidylproline (omega=0)</text>
        <dbReference type="Rhea" id="RHEA:16237"/>
        <dbReference type="Rhea" id="RHEA-COMP:10747"/>
        <dbReference type="Rhea" id="RHEA-COMP:10748"/>
        <dbReference type="ChEBI" id="CHEBI:83833"/>
        <dbReference type="ChEBI" id="CHEBI:83834"/>
        <dbReference type="EC" id="5.2.1.8"/>
    </reaction>
</comment>
<accession>A0A1X6Z9P2</accession>
<evidence type="ECO:0000256" key="7">
    <source>
        <dbReference type="ARBA" id="ARBA00031484"/>
    </source>
</evidence>
<evidence type="ECO:0000256" key="3">
    <source>
        <dbReference type="ARBA" id="ARBA00013194"/>
    </source>
</evidence>
<evidence type="ECO:0000256" key="5">
    <source>
        <dbReference type="ARBA" id="ARBA00023110"/>
    </source>
</evidence>
<dbReference type="PANTHER" id="PTHR47245">
    <property type="entry name" value="PEPTIDYLPROLYL ISOMERASE"/>
    <property type="match status" value="1"/>
</dbReference>
<evidence type="ECO:0000313" key="9">
    <source>
        <dbReference type="EMBL" id="SLN44545.1"/>
    </source>
</evidence>